<accession>A0A9W4TWU3</accession>
<keyword evidence="6 7" id="KW-0496">Mitochondrion</keyword>
<dbReference type="PANTHER" id="PTHR11947">
    <property type="entry name" value="PYRUVATE DEHYDROGENASE KINASE"/>
    <property type="match status" value="1"/>
</dbReference>
<evidence type="ECO:0000256" key="3">
    <source>
        <dbReference type="ARBA" id="ARBA00022741"/>
    </source>
</evidence>
<dbReference type="Pfam" id="PF02518">
    <property type="entry name" value="HATPase_c"/>
    <property type="match status" value="1"/>
</dbReference>
<dbReference type="GO" id="GO:0010906">
    <property type="term" value="P:regulation of glucose metabolic process"/>
    <property type="evidence" value="ECO:0007669"/>
    <property type="project" value="TreeGrafter"/>
</dbReference>
<reference evidence="10" key="1">
    <citation type="submission" date="2022-12" db="EMBL/GenBank/DDBJ databases">
        <authorList>
            <person name="Brejova B."/>
        </authorList>
    </citation>
    <scope>NUCLEOTIDE SEQUENCE</scope>
</reference>
<feature type="domain" description="Branched-chain alpha-ketoacid dehydrogenase kinase/Pyruvate dehydrogenase kinase N-terminal" evidence="9">
    <location>
        <begin position="76"/>
        <end position="237"/>
    </location>
</feature>
<comment type="caution">
    <text evidence="10">The sequence shown here is derived from an EMBL/GenBank/DDBJ whole genome shotgun (WGS) entry which is preliminary data.</text>
</comment>
<comment type="similarity">
    <text evidence="1 7">Belongs to the PDK/BCKDK protein kinase family.</text>
</comment>
<name>A0A9W4TWU3_9ASCO</name>
<evidence type="ECO:0000256" key="6">
    <source>
        <dbReference type="ARBA" id="ARBA00023128"/>
    </source>
</evidence>
<keyword evidence="2 7" id="KW-0808">Transferase</keyword>
<dbReference type="SUPFAM" id="SSF55874">
    <property type="entry name" value="ATPase domain of HSP90 chaperone/DNA topoisomerase II/histidine kinase"/>
    <property type="match status" value="1"/>
</dbReference>
<organism evidence="10 11">
    <name type="scientific">Candida verbasci</name>
    <dbReference type="NCBI Taxonomy" id="1227364"/>
    <lineage>
        <taxon>Eukaryota</taxon>
        <taxon>Fungi</taxon>
        <taxon>Dikarya</taxon>
        <taxon>Ascomycota</taxon>
        <taxon>Saccharomycotina</taxon>
        <taxon>Pichiomycetes</taxon>
        <taxon>Debaryomycetaceae</taxon>
        <taxon>Candida/Lodderomyces clade</taxon>
        <taxon>Candida</taxon>
    </lineage>
</organism>
<dbReference type="Proteomes" id="UP001152885">
    <property type="component" value="Unassembled WGS sequence"/>
</dbReference>
<dbReference type="GO" id="GO:0005759">
    <property type="term" value="C:mitochondrial matrix"/>
    <property type="evidence" value="ECO:0007669"/>
    <property type="project" value="UniProtKB-SubCell"/>
</dbReference>
<sequence>MSQRFKKGLISICRYQTTITPYSYIHDDFMSDISKEEIAKHLKNLGPFPTYSNILNPQHFYQNSVLLDYSKKSPHPVSLRQLAGYGNTLTKQKIINSANFVRIELPIRLAMRIRDLQTLPFGVVNNFHLAQIYESYYHSFNAFRKIPKIHTIEENKKFCETLSTLLDDHVFNLSHLMMGALEVAIAESLPQNELDQFMSSMLRSRISRRVIVEEHLSLSQNYNTKPYDKKPPHYLGEMFSDCNAAENFKQVCELVVKSLNFPIERMPNLEIDGDLDTNFQFMIPHLHYLLHELLRNSYEATIKNLATKTSKRLPNIKVTIINSPKEVSFRISDQGGGINHDKLKNIWSFGKSPKLARESLSNFHKIPGLQLYSNLKVTKAGSSIITPNTEKFIETNTSLGEKSSTLEGFMARSYEYKLGMGLPMCSVYADYWNGKLTMESLEGYGTDILLTLSKLGYHSNIIQLDRA</sequence>
<keyword evidence="5 7" id="KW-0067">ATP-binding</keyword>
<evidence type="ECO:0000259" key="8">
    <source>
        <dbReference type="Pfam" id="PF02518"/>
    </source>
</evidence>
<dbReference type="EMBL" id="CANTUO010000001">
    <property type="protein sequence ID" value="CAI5757153.1"/>
    <property type="molecule type" value="Genomic_DNA"/>
</dbReference>
<evidence type="ECO:0000256" key="4">
    <source>
        <dbReference type="ARBA" id="ARBA00022777"/>
    </source>
</evidence>
<protein>
    <recommendedName>
        <fullName evidence="7">Protein-serine/threonine kinase</fullName>
        <ecNumber evidence="7">2.7.11.-</ecNumber>
    </recommendedName>
</protein>
<keyword evidence="4 7" id="KW-0418">Kinase</keyword>
<dbReference type="EC" id="2.7.11.-" evidence="7"/>
<evidence type="ECO:0000256" key="1">
    <source>
        <dbReference type="ARBA" id="ARBA00006155"/>
    </source>
</evidence>
<keyword evidence="3 7" id="KW-0547">Nucleotide-binding</keyword>
<dbReference type="SUPFAM" id="SSF69012">
    <property type="entry name" value="alpha-ketoacid dehydrogenase kinase, N-terminal domain"/>
    <property type="match status" value="1"/>
</dbReference>
<dbReference type="InterPro" id="IPR036890">
    <property type="entry name" value="HATPase_C_sf"/>
</dbReference>
<keyword evidence="11" id="KW-1185">Reference proteome</keyword>
<evidence type="ECO:0000313" key="11">
    <source>
        <dbReference type="Proteomes" id="UP001152885"/>
    </source>
</evidence>
<comment type="subcellular location">
    <subcellularLocation>
        <location evidence="7">Mitochondrion matrix</location>
    </subcellularLocation>
</comment>
<dbReference type="InterPro" id="IPR036784">
    <property type="entry name" value="AK/P_DHK_N_sf"/>
</dbReference>
<evidence type="ECO:0000256" key="2">
    <source>
        <dbReference type="ARBA" id="ARBA00022679"/>
    </source>
</evidence>
<gene>
    <name evidence="10" type="ORF">CANVERA_P1670</name>
</gene>
<evidence type="ECO:0000259" key="9">
    <source>
        <dbReference type="Pfam" id="PF10436"/>
    </source>
</evidence>
<dbReference type="PANTHER" id="PTHR11947:SF25">
    <property type="entry name" value="[PYRUVATE DEHYDROGENASE (ACETYL-TRANSFERRING)] KINASE 2, MITOCHONDRIAL"/>
    <property type="match status" value="1"/>
</dbReference>
<dbReference type="InterPro" id="IPR039028">
    <property type="entry name" value="BCKD/PDK"/>
</dbReference>
<dbReference type="Gene3D" id="3.30.565.10">
    <property type="entry name" value="Histidine kinase-like ATPase, C-terminal domain"/>
    <property type="match status" value="1"/>
</dbReference>
<dbReference type="InterPro" id="IPR003594">
    <property type="entry name" value="HATPase_dom"/>
</dbReference>
<dbReference type="Gene3D" id="1.20.140.20">
    <property type="entry name" value="Alpha-ketoacid/pyruvate dehydrogenase kinase, N-terminal domain"/>
    <property type="match status" value="1"/>
</dbReference>
<dbReference type="InterPro" id="IPR018955">
    <property type="entry name" value="BCDHK/PDK_N"/>
</dbReference>
<proteinExistence type="inferred from homology"/>
<dbReference type="AlphaFoldDB" id="A0A9W4TWU3"/>
<evidence type="ECO:0000256" key="7">
    <source>
        <dbReference type="RuleBase" id="RU366032"/>
    </source>
</evidence>
<dbReference type="OrthoDB" id="407390at2759"/>
<evidence type="ECO:0000313" key="10">
    <source>
        <dbReference type="EMBL" id="CAI5757153.1"/>
    </source>
</evidence>
<dbReference type="Pfam" id="PF10436">
    <property type="entry name" value="BCDHK_Adom3"/>
    <property type="match status" value="1"/>
</dbReference>
<feature type="domain" description="Histidine kinase/HSP90-like ATPase" evidence="8">
    <location>
        <begin position="285"/>
        <end position="453"/>
    </location>
</feature>
<dbReference type="GO" id="GO:0005524">
    <property type="term" value="F:ATP binding"/>
    <property type="evidence" value="ECO:0007669"/>
    <property type="project" value="UniProtKB-UniRule"/>
</dbReference>
<evidence type="ECO:0000256" key="5">
    <source>
        <dbReference type="ARBA" id="ARBA00022840"/>
    </source>
</evidence>
<dbReference type="GO" id="GO:0004740">
    <property type="term" value="F:pyruvate dehydrogenase (acetyl-transferring) kinase activity"/>
    <property type="evidence" value="ECO:0007669"/>
    <property type="project" value="TreeGrafter"/>
</dbReference>